<keyword evidence="3" id="KW-1185">Reference proteome</keyword>
<dbReference type="InterPro" id="IPR002818">
    <property type="entry name" value="DJ-1/PfpI"/>
</dbReference>
<dbReference type="Gene3D" id="3.40.50.880">
    <property type="match status" value="1"/>
</dbReference>
<dbReference type="InterPro" id="IPR029062">
    <property type="entry name" value="Class_I_gatase-like"/>
</dbReference>
<sequence>MAAPHRNARQRRIDLNQVGEAGRVLALLADGFDVPDFNRAAYQAERGGFKTLIASPNKSLVSGRSDTREEMNFVVDMAPADAGVDKFEGLVIPGGERSTKLLMESQDMRLLVHDFVKAGKPVLALGEAVALLAEVSEKQGVEGDAALALKGEVFAGSGEDAAEDASKAFVDALEVTANAA</sequence>
<protein>
    <recommendedName>
        <fullName evidence="1">DJ-1/PfpI domain-containing protein</fullName>
    </recommendedName>
</protein>
<proteinExistence type="predicted"/>
<accession>A0A4S2GXG7</accession>
<evidence type="ECO:0000259" key="1">
    <source>
        <dbReference type="Pfam" id="PF01965"/>
    </source>
</evidence>
<dbReference type="OrthoDB" id="7628685at2"/>
<organism evidence="2 3">
    <name type="scientific">Marinicauda algicola</name>
    <dbReference type="NCBI Taxonomy" id="2029849"/>
    <lineage>
        <taxon>Bacteria</taxon>
        <taxon>Pseudomonadati</taxon>
        <taxon>Pseudomonadota</taxon>
        <taxon>Alphaproteobacteria</taxon>
        <taxon>Maricaulales</taxon>
        <taxon>Maricaulaceae</taxon>
        <taxon>Marinicauda</taxon>
    </lineage>
</organism>
<dbReference type="AlphaFoldDB" id="A0A4S2GXG7"/>
<evidence type="ECO:0000313" key="2">
    <source>
        <dbReference type="EMBL" id="TGY87827.1"/>
    </source>
</evidence>
<dbReference type="RefSeq" id="WP_135996675.1">
    <property type="nucleotide sequence ID" value="NZ_CP071057.1"/>
</dbReference>
<dbReference type="Pfam" id="PF01965">
    <property type="entry name" value="DJ-1_PfpI"/>
    <property type="match status" value="1"/>
</dbReference>
<evidence type="ECO:0000313" key="3">
    <source>
        <dbReference type="Proteomes" id="UP000308054"/>
    </source>
</evidence>
<comment type="caution">
    <text evidence="2">The sequence shown here is derived from an EMBL/GenBank/DDBJ whole genome shotgun (WGS) entry which is preliminary data.</text>
</comment>
<name>A0A4S2GXG7_9PROT</name>
<dbReference type="Proteomes" id="UP000308054">
    <property type="component" value="Unassembled WGS sequence"/>
</dbReference>
<feature type="domain" description="DJ-1/PfpI" evidence="1">
    <location>
        <begin position="23"/>
        <end position="178"/>
    </location>
</feature>
<dbReference type="SUPFAM" id="SSF52317">
    <property type="entry name" value="Class I glutamine amidotransferase-like"/>
    <property type="match status" value="1"/>
</dbReference>
<reference evidence="2 3" key="1">
    <citation type="journal article" date="2017" name="Int. J. Syst. Evol. Microbiol.">
        <title>Marinicauda algicola sp. nov., isolated from a marine red alga Rhodosorus marinus.</title>
        <authorList>
            <person name="Jeong S.E."/>
            <person name="Jeon S.H."/>
            <person name="Chun B.H."/>
            <person name="Kim D.W."/>
            <person name="Jeon C.O."/>
        </authorList>
    </citation>
    <scope>NUCLEOTIDE SEQUENCE [LARGE SCALE GENOMIC DNA]</scope>
    <source>
        <strain evidence="2 3">JCM 31718</strain>
    </source>
</reference>
<gene>
    <name evidence="2" type="ORF">E5163_12975</name>
</gene>
<dbReference type="EMBL" id="SRXW01000004">
    <property type="protein sequence ID" value="TGY87827.1"/>
    <property type="molecule type" value="Genomic_DNA"/>
</dbReference>